<sequence>MRSLIFCEVDLQGFENLAGRVVLEQVFVTGFPARFFSNLVDMISSKKRLMSDYE</sequence>
<gene>
    <name evidence="1" type="ORF">WFZ86_17680</name>
</gene>
<dbReference type="EMBL" id="JBCGDP010000023">
    <property type="protein sequence ID" value="MEM0578339.1"/>
    <property type="molecule type" value="Genomic_DNA"/>
</dbReference>
<evidence type="ECO:0000313" key="1">
    <source>
        <dbReference type="EMBL" id="MEM0578339.1"/>
    </source>
</evidence>
<accession>A0ABU9NSL5</accession>
<organism evidence="1 2">
    <name type="scientific">Flavobacterium polysaccharolyticum</name>
    <dbReference type="NCBI Taxonomy" id="3133148"/>
    <lineage>
        <taxon>Bacteria</taxon>
        <taxon>Pseudomonadati</taxon>
        <taxon>Bacteroidota</taxon>
        <taxon>Flavobacteriia</taxon>
        <taxon>Flavobacteriales</taxon>
        <taxon>Flavobacteriaceae</taxon>
        <taxon>Flavobacterium</taxon>
    </lineage>
</organism>
<keyword evidence="2" id="KW-1185">Reference proteome</keyword>
<evidence type="ECO:0000313" key="2">
    <source>
        <dbReference type="Proteomes" id="UP001468798"/>
    </source>
</evidence>
<dbReference type="RefSeq" id="WP_342693162.1">
    <property type="nucleotide sequence ID" value="NZ_JBCGDP010000023.1"/>
</dbReference>
<protein>
    <submittedName>
        <fullName evidence="1">Uncharacterized protein</fullName>
    </submittedName>
</protein>
<comment type="caution">
    <text evidence="1">The sequence shown here is derived from an EMBL/GenBank/DDBJ whole genome shotgun (WGS) entry which is preliminary data.</text>
</comment>
<name>A0ABU9NSL5_9FLAO</name>
<dbReference type="Proteomes" id="UP001468798">
    <property type="component" value="Unassembled WGS sequence"/>
</dbReference>
<reference evidence="1 2" key="1">
    <citation type="submission" date="2024-03" db="EMBL/GenBank/DDBJ databases">
        <title>Two novel species of the genus Flavobacterium exhibiting potentially degradation of complex polysaccharides.</title>
        <authorList>
            <person name="Lian X."/>
        </authorList>
    </citation>
    <scope>NUCLEOTIDE SEQUENCE [LARGE SCALE GENOMIC DNA]</scope>
    <source>
        <strain evidence="1 2">N6</strain>
    </source>
</reference>
<proteinExistence type="predicted"/>